<dbReference type="InterPro" id="IPR005321">
    <property type="entry name" value="Peptidase_S58_DmpA"/>
</dbReference>
<sequence length="377" mass="40239">MTHPVTKPRARDIGIPFDGTPGPHNAITDIPGVAVGMTTIVEGDGPLEIGKGPIRTGVTAILPRGHRRDPSPVWAGQFNLNGNGEMTGTHWIRDAGYFLGPICITNTHSVGMVHHAATGWMIDTYAAHFKEDHGWAMPVVAETYDGPANDICGRHVTEQHALDALASAVSGPVAEGNVGGGTGMMTYEFKGGTGTSSRQITLGSDRYTVGVLVQSNFGSRHDLMIRGVPVGKEWPEDAPLSQLEAQEQGSIIVIIGTDIPLLPNQLHRLAKRGAMGVARTGSPGGHYSGDIMLAFSTGNDIGLPRMMADDHPVFNTMQALGDHYIEAVYAAAVDAVEEAILNALLAAEDTRLIKPEGLEWKAIDHSRLKSILEKYRP</sequence>
<proteinExistence type="inferred from homology"/>
<dbReference type="Gene3D" id="3.60.70.12">
    <property type="entry name" value="L-amino peptidase D-ALA esterase/amidase"/>
    <property type="match status" value="1"/>
</dbReference>
<dbReference type="OrthoDB" id="9770388at2"/>
<keyword evidence="3" id="KW-0378">Hydrolase</keyword>
<name>A0A1G6VTW6_9RHOB</name>
<gene>
    <name evidence="3" type="ORF">SAMN04488239_108156</name>
</gene>
<comment type="similarity">
    <text evidence="1">Belongs to the peptidase S58 family.</text>
</comment>
<reference evidence="4" key="1">
    <citation type="submission" date="2016-10" db="EMBL/GenBank/DDBJ databases">
        <authorList>
            <person name="Varghese N."/>
            <person name="Submissions S."/>
        </authorList>
    </citation>
    <scope>NUCLEOTIDE SEQUENCE [LARGE SCALE GENOMIC DNA]</scope>
    <source>
        <strain evidence="4">CGMCC 1.9108</strain>
    </source>
</reference>
<dbReference type="RefSeq" id="WP_093032161.1">
    <property type="nucleotide sequence ID" value="NZ_FMZV01000008.1"/>
</dbReference>
<dbReference type="EMBL" id="FMZV01000008">
    <property type="protein sequence ID" value="SDD56974.1"/>
    <property type="molecule type" value="Genomic_DNA"/>
</dbReference>
<evidence type="ECO:0000256" key="2">
    <source>
        <dbReference type="SAM" id="MobiDB-lite"/>
    </source>
</evidence>
<dbReference type="PANTHER" id="PTHR36512:SF3">
    <property type="entry name" value="BLR5678 PROTEIN"/>
    <property type="match status" value="1"/>
</dbReference>
<dbReference type="Pfam" id="PF03576">
    <property type="entry name" value="Peptidase_S58"/>
    <property type="match status" value="1"/>
</dbReference>
<dbReference type="CDD" id="cd02253">
    <property type="entry name" value="DmpA"/>
    <property type="match status" value="1"/>
</dbReference>
<accession>A0A1G6VTW6</accession>
<keyword evidence="4" id="KW-1185">Reference proteome</keyword>
<dbReference type="STRING" id="639004.SAMN04488239_108156"/>
<organism evidence="3 4">
    <name type="scientific">Ruegeria marina</name>
    <dbReference type="NCBI Taxonomy" id="639004"/>
    <lineage>
        <taxon>Bacteria</taxon>
        <taxon>Pseudomonadati</taxon>
        <taxon>Pseudomonadota</taxon>
        <taxon>Alphaproteobacteria</taxon>
        <taxon>Rhodobacterales</taxon>
        <taxon>Roseobacteraceae</taxon>
        <taxon>Ruegeria</taxon>
    </lineage>
</organism>
<dbReference type="GO" id="GO:0004177">
    <property type="term" value="F:aminopeptidase activity"/>
    <property type="evidence" value="ECO:0007669"/>
    <property type="project" value="UniProtKB-KW"/>
</dbReference>
<dbReference type="Proteomes" id="UP000199628">
    <property type="component" value="Unassembled WGS sequence"/>
</dbReference>
<dbReference type="InterPro" id="IPR016117">
    <property type="entry name" value="ArgJ-like_dom_sf"/>
</dbReference>
<dbReference type="PANTHER" id="PTHR36512">
    <property type="entry name" value="D-AMINOPEPTIDASE"/>
    <property type="match status" value="1"/>
</dbReference>
<keyword evidence="3" id="KW-0031">Aminopeptidase</keyword>
<evidence type="ECO:0000313" key="4">
    <source>
        <dbReference type="Proteomes" id="UP000199628"/>
    </source>
</evidence>
<dbReference type="SUPFAM" id="SSF56266">
    <property type="entry name" value="DmpA/ArgJ-like"/>
    <property type="match status" value="1"/>
</dbReference>
<protein>
    <submittedName>
        <fullName evidence="3">D-aminopeptidase</fullName>
    </submittedName>
</protein>
<evidence type="ECO:0000313" key="3">
    <source>
        <dbReference type="EMBL" id="SDD56974.1"/>
    </source>
</evidence>
<dbReference type="AlphaFoldDB" id="A0A1G6VTW6"/>
<keyword evidence="3" id="KW-0645">Protease</keyword>
<evidence type="ECO:0000256" key="1">
    <source>
        <dbReference type="ARBA" id="ARBA00007068"/>
    </source>
</evidence>
<feature type="region of interest" description="Disordered" evidence="2">
    <location>
        <begin position="1"/>
        <end position="24"/>
    </location>
</feature>